<keyword evidence="3" id="KW-1185">Reference proteome</keyword>
<evidence type="ECO:0000259" key="1">
    <source>
        <dbReference type="Pfam" id="PF13966"/>
    </source>
</evidence>
<dbReference type="OrthoDB" id="681845at2759"/>
<name>A0A9Q0D022_9POAL</name>
<dbReference type="PANTHER" id="PTHR33116">
    <property type="entry name" value="REVERSE TRANSCRIPTASE ZINC-BINDING DOMAIN-CONTAINING PROTEIN-RELATED-RELATED"/>
    <property type="match status" value="1"/>
</dbReference>
<evidence type="ECO:0000313" key="2">
    <source>
        <dbReference type="EMBL" id="KAJ1703351.1"/>
    </source>
</evidence>
<dbReference type="PANTHER" id="PTHR33116:SF78">
    <property type="entry name" value="OS12G0587133 PROTEIN"/>
    <property type="match status" value="1"/>
</dbReference>
<gene>
    <name evidence="2" type="ORF">LUZ63_003130</name>
</gene>
<dbReference type="Proteomes" id="UP001151287">
    <property type="component" value="Unassembled WGS sequence"/>
</dbReference>
<comment type="caution">
    <text evidence="2">The sequence shown here is derived from an EMBL/GenBank/DDBJ whole genome shotgun (WGS) entry which is preliminary data.</text>
</comment>
<dbReference type="AlphaFoldDB" id="A0A9Q0D022"/>
<organism evidence="2 3">
    <name type="scientific">Rhynchospora breviuscula</name>
    <dbReference type="NCBI Taxonomy" id="2022672"/>
    <lineage>
        <taxon>Eukaryota</taxon>
        <taxon>Viridiplantae</taxon>
        <taxon>Streptophyta</taxon>
        <taxon>Embryophyta</taxon>
        <taxon>Tracheophyta</taxon>
        <taxon>Spermatophyta</taxon>
        <taxon>Magnoliopsida</taxon>
        <taxon>Liliopsida</taxon>
        <taxon>Poales</taxon>
        <taxon>Cyperaceae</taxon>
        <taxon>Cyperoideae</taxon>
        <taxon>Rhynchosporeae</taxon>
        <taxon>Rhynchospora</taxon>
    </lineage>
</organism>
<accession>A0A9Q0D022</accession>
<dbReference type="Pfam" id="PF13966">
    <property type="entry name" value="zf-RVT"/>
    <property type="match status" value="1"/>
</dbReference>
<reference evidence="2" key="1">
    <citation type="journal article" date="2022" name="Cell">
        <title>Repeat-based holocentromeres influence genome architecture and karyotype evolution.</title>
        <authorList>
            <person name="Hofstatter P.G."/>
            <person name="Thangavel G."/>
            <person name="Lux T."/>
            <person name="Neumann P."/>
            <person name="Vondrak T."/>
            <person name="Novak P."/>
            <person name="Zhang M."/>
            <person name="Costa L."/>
            <person name="Castellani M."/>
            <person name="Scott A."/>
            <person name="Toegelov H."/>
            <person name="Fuchs J."/>
            <person name="Mata-Sucre Y."/>
            <person name="Dias Y."/>
            <person name="Vanzela A.L.L."/>
            <person name="Huettel B."/>
            <person name="Almeida C.C.S."/>
            <person name="Simkova H."/>
            <person name="Souza G."/>
            <person name="Pedrosa-Harand A."/>
            <person name="Macas J."/>
            <person name="Mayer K.F.X."/>
            <person name="Houben A."/>
            <person name="Marques A."/>
        </authorList>
    </citation>
    <scope>NUCLEOTIDE SEQUENCE</scope>
    <source>
        <strain evidence="2">RhyBre1mFocal</strain>
    </source>
</reference>
<dbReference type="EMBL" id="JAMQYH010000001">
    <property type="protein sequence ID" value="KAJ1703351.1"/>
    <property type="molecule type" value="Genomic_DNA"/>
</dbReference>
<evidence type="ECO:0000313" key="3">
    <source>
        <dbReference type="Proteomes" id="UP001151287"/>
    </source>
</evidence>
<feature type="domain" description="Reverse transcriptase zinc-binding" evidence="1">
    <location>
        <begin position="137"/>
        <end position="222"/>
    </location>
</feature>
<protein>
    <recommendedName>
        <fullName evidence="1">Reverse transcriptase zinc-binding domain-containing protein</fullName>
    </recommendedName>
</protein>
<dbReference type="InterPro" id="IPR026960">
    <property type="entry name" value="RVT-Znf"/>
</dbReference>
<proteinExistence type="predicted"/>
<sequence>MQVIKLPTWLIKHLDGMRRSFFWKGREKCLGGHCLVNWAKCCLPKKCGGLGILNLSIQNQALLMKWLWKLQQEPDSTWATSIQLLYGTTDIITLSSDNKISLAFKDILSFKDFFIASTSCVRGAQRITRKWSPTSLYTSASAYGILADPGVGSPYHTLLWKLKIPPKVKVFLWVVLLDRALTQQNLLKRNRPTISACKCCNHDIIETATHLFVQCDYAVQLWTML</sequence>